<organism evidence="1 2">
    <name type="scientific">Pleomassaria siparia CBS 279.74</name>
    <dbReference type="NCBI Taxonomy" id="1314801"/>
    <lineage>
        <taxon>Eukaryota</taxon>
        <taxon>Fungi</taxon>
        <taxon>Dikarya</taxon>
        <taxon>Ascomycota</taxon>
        <taxon>Pezizomycotina</taxon>
        <taxon>Dothideomycetes</taxon>
        <taxon>Pleosporomycetidae</taxon>
        <taxon>Pleosporales</taxon>
        <taxon>Pleomassariaceae</taxon>
        <taxon>Pleomassaria</taxon>
    </lineage>
</organism>
<name>A0A6G1KKZ3_9PLEO</name>
<proteinExistence type="predicted"/>
<evidence type="ECO:0000313" key="2">
    <source>
        <dbReference type="Proteomes" id="UP000799428"/>
    </source>
</evidence>
<dbReference type="AlphaFoldDB" id="A0A6G1KKZ3"/>
<dbReference type="EMBL" id="MU005765">
    <property type="protein sequence ID" value="KAF2713061.1"/>
    <property type="molecule type" value="Genomic_DNA"/>
</dbReference>
<dbReference type="OrthoDB" id="4666063at2759"/>
<reference evidence="1" key="1">
    <citation type="journal article" date="2020" name="Stud. Mycol.">
        <title>101 Dothideomycetes genomes: a test case for predicting lifestyles and emergence of pathogens.</title>
        <authorList>
            <person name="Haridas S."/>
            <person name="Albert R."/>
            <person name="Binder M."/>
            <person name="Bloem J."/>
            <person name="Labutti K."/>
            <person name="Salamov A."/>
            <person name="Andreopoulos B."/>
            <person name="Baker S."/>
            <person name="Barry K."/>
            <person name="Bills G."/>
            <person name="Bluhm B."/>
            <person name="Cannon C."/>
            <person name="Castanera R."/>
            <person name="Culley D."/>
            <person name="Daum C."/>
            <person name="Ezra D."/>
            <person name="Gonzalez J."/>
            <person name="Henrissat B."/>
            <person name="Kuo A."/>
            <person name="Liang C."/>
            <person name="Lipzen A."/>
            <person name="Lutzoni F."/>
            <person name="Magnuson J."/>
            <person name="Mondo S."/>
            <person name="Nolan M."/>
            <person name="Ohm R."/>
            <person name="Pangilinan J."/>
            <person name="Park H.-J."/>
            <person name="Ramirez L."/>
            <person name="Alfaro M."/>
            <person name="Sun H."/>
            <person name="Tritt A."/>
            <person name="Yoshinaga Y."/>
            <person name="Zwiers L.-H."/>
            <person name="Turgeon B."/>
            <person name="Goodwin S."/>
            <person name="Spatafora J."/>
            <person name="Crous P."/>
            <person name="Grigoriev I."/>
        </authorList>
    </citation>
    <scope>NUCLEOTIDE SEQUENCE</scope>
    <source>
        <strain evidence="1">CBS 279.74</strain>
    </source>
</reference>
<gene>
    <name evidence="1" type="ORF">K504DRAFT_128879</name>
</gene>
<protein>
    <submittedName>
        <fullName evidence="1">Uncharacterized protein</fullName>
    </submittedName>
</protein>
<keyword evidence="2" id="KW-1185">Reference proteome</keyword>
<accession>A0A6G1KKZ3</accession>
<evidence type="ECO:0000313" key="1">
    <source>
        <dbReference type="EMBL" id="KAF2713061.1"/>
    </source>
</evidence>
<sequence>MIGDHMVGFGYLKKKTQPSISTSWSGMGVSTCSTSSRCNQSYWGSRSMSMPRPWSTGMRWKYLGPSYALIHDGGFWSRKELSEPKNLPPPDERFYFLESGDPDTCGRNLLLHRRTLCCGC</sequence>
<dbReference type="Proteomes" id="UP000799428">
    <property type="component" value="Unassembled WGS sequence"/>
</dbReference>